<keyword evidence="3" id="KW-1185">Reference proteome</keyword>
<dbReference type="Pfam" id="PF18135">
    <property type="entry name" value="Type_ISP_C"/>
    <property type="match status" value="1"/>
</dbReference>
<name>A0A4R9AXY7_9MICO</name>
<gene>
    <name evidence="2" type="ORF">E3T50_07000</name>
</gene>
<protein>
    <recommendedName>
        <fullName evidence="1">Type ISP restriction-modification enzyme LLaBIII C-terminal specificity domain-containing protein</fullName>
    </recommendedName>
</protein>
<evidence type="ECO:0000313" key="2">
    <source>
        <dbReference type="EMBL" id="TFD71309.1"/>
    </source>
</evidence>
<reference evidence="2 3" key="1">
    <citation type="submission" date="2019-03" db="EMBL/GenBank/DDBJ databases">
        <title>Genomics of glacier-inhabiting Cryobacterium strains.</title>
        <authorList>
            <person name="Liu Q."/>
            <person name="Xin Y.-H."/>
        </authorList>
    </citation>
    <scope>NUCLEOTIDE SEQUENCE [LARGE SCALE GENOMIC DNA]</scope>
    <source>
        <strain evidence="2 3">Hz16</strain>
    </source>
</reference>
<dbReference type="AlphaFoldDB" id="A0A4R9AXY7"/>
<evidence type="ECO:0000259" key="1">
    <source>
        <dbReference type="Pfam" id="PF18135"/>
    </source>
</evidence>
<comment type="caution">
    <text evidence="2">The sequence shown here is derived from an EMBL/GenBank/DDBJ whole genome shotgun (WGS) entry which is preliminary data.</text>
</comment>
<dbReference type="RefSeq" id="WP_241990809.1">
    <property type="nucleotide sequence ID" value="NZ_SOHL01000013.1"/>
</dbReference>
<sequence length="119" mass="13441">MLAEGETLVDGYRRRDNVTDATLIRYCGFYGDPAINKEDIFYFVYGLLHSSTYRETYQADLIKMLPRIPKVTDFWGFSSAGRALAELHLNYETIAPHPLVETRKSEAPATAILSSTSTE</sequence>
<proteinExistence type="predicted"/>
<evidence type="ECO:0000313" key="3">
    <source>
        <dbReference type="Proteomes" id="UP000297983"/>
    </source>
</evidence>
<feature type="domain" description="Type ISP restriction-modification enzyme LLaBIII C-terminal specificity" evidence="1">
    <location>
        <begin position="12"/>
        <end position="106"/>
    </location>
</feature>
<organism evidence="2 3">
    <name type="scientific">Cryobacterium gelidum</name>
    <dbReference type="NCBI Taxonomy" id="1259164"/>
    <lineage>
        <taxon>Bacteria</taxon>
        <taxon>Bacillati</taxon>
        <taxon>Actinomycetota</taxon>
        <taxon>Actinomycetes</taxon>
        <taxon>Micrococcales</taxon>
        <taxon>Microbacteriaceae</taxon>
        <taxon>Cryobacterium</taxon>
    </lineage>
</organism>
<dbReference type="EMBL" id="SOHL01000013">
    <property type="protein sequence ID" value="TFD71309.1"/>
    <property type="molecule type" value="Genomic_DNA"/>
</dbReference>
<dbReference type="Proteomes" id="UP000297983">
    <property type="component" value="Unassembled WGS sequence"/>
</dbReference>
<accession>A0A4R9AXY7</accession>
<dbReference type="InterPro" id="IPR041635">
    <property type="entry name" value="Type_ISP_LLaBIII_C"/>
</dbReference>